<dbReference type="AlphaFoldDB" id="A0AAU7V6V5"/>
<dbReference type="PANTHER" id="PTHR44196:SF1">
    <property type="entry name" value="DEHYDROGENASE_REDUCTASE SDR FAMILY MEMBER 7B"/>
    <property type="match status" value="1"/>
</dbReference>
<evidence type="ECO:0000256" key="1">
    <source>
        <dbReference type="ARBA" id="ARBA00006484"/>
    </source>
</evidence>
<evidence type="ECO:0000256" key="2">
    <source>
        <dbReference type="ARBA" id="ARBA00023002"/>
    </source>
</evidence>
<dbReference type="Gene3D" id="3.40.50.720">
    <property type="entry name" value="NAD(P)-binding Rossmann-like Domain"/>
    <property type="match status" value="1"/>
</dbReference>
<evidence type="ECO:0000313" key="3">
    <source>
        <dbReference type="EMBL" id="XBW08024.1"/>
    </source>
</evidence>
<dbReference type="CDD" id="cd05233">
    <property type="entry name" value="SDR_c"/>
    <property type="match status" value="1"/>
</dbReference>
<name>A0AAU7V6V5_9ACTO</name>
<dbReference type="KEGG" id="sapp:SAC06_00220"/>
<protein>
    <submittedName>
        <fullName evidence="3">SDR family NAD(P)-dependent oxidoreductase</fullName>
    </submittedName>
</protein>
<dbReference type="EMBL" id="CP138335">
    <property type="protein sequence ID" value="XBW08024.1"/>
    <property type="molecule type" value="Genomic_DNA"/>
</dbReference>
<dbReference type="PANTHER" id="PTHR44196">
    <property type="entry name" value="DEHYDROGENASE/REDUCTASE SDR FAMILY MEMBER 7B"/>
    <property type="match status" value="1"/>
</dbReference>
<organism evidence="3">
    <name type="scientific">Scrofimicrobium appendicitidis</name>
    <dbReference type="NCBI Taxonomy" id="3079930"/>
    <lineage>
        <taxon>Bacteria</taxon>
        <taxon>Bacillati</taxon>
        <taxon>Actinomycetota</taxon>
        <taxon>Actinomycetes</taxon>
        <taxon>Actinomycetales</taxon>
        <taxon>Actinomycetaceae</taxon>
        <taxon>Scrofimicrobium</taxon>
    </lineage>
</organism>
<proteinExistence type="inferred from homology"/>
<dbReference type="GO" id="GO:0016491">
    <property type="term" value="F:oxidoreductase activity"/>
    <property type="evidence" value="ECO:0007669"/>
    <property type="project" value="UniProtKB-KW"/>
</dbReference>
<dbReference type="Pfam" id="PF00106">
    <property type="entry name" value="adh_short"/>
    <property type="match status" value="1"/>
</dbReference>
<reference evidence="3" key="1">
    <citation type="submission" date="2023-11" db="EMBL/GenBank/DDBJ databases">
        <title>Scrofimicrobium hongkongense sp. nov., isolated from a patient with peritonitis.</title>
        <authorList>
            <person name="Lao H.Y."/>
            <person name="Wong A.Y.P."/>
            <person name="Ng T.L."/>
            <person name="Wong R.Y.L."/>
            <person name="Yau M.C.Y."/>
            <person name="Lam J.Y.W."/>
            <person name="Siu G.K.H."/>
        </authorList>
    </citation>
    <scope>NUCLEOTIDE SEQUENCE</scope>
    <source>
        <strain evidence="3">R131</strain>
    </source>
</reference>
<dbReference type="GO" id="GO:0016020">
    <property type="term" value="C:membrane"/>
    <property type="evidence" value="ECO:0007669"/>
    <property type="project" value="TreeGrafter"/>
</dbReference>
<dbReference type="InterPro" id="IPR002347">
    <property type="entry name" value="SDR_fam"/>
</dbReference>
<accession>A0AAU7V6V5</accession>
<dbReference type="InterPro" id="IPR036291">
    <property type="entry name" value="NAD(P)-bd_dom_sf"/>
</dbReference>
<dbReference type="SUPFAM" id="SSF51735">
    <property type="entry name" value="NAD(P)-binding Rossmann-fold domains"/>
    <property type="match status" value="1"/>
</dbReference>
<keyword evidence="2" id="KW-0560">Oxidoreductase</keyword>
<dbReference type="RefSeq" id="WP_350258224.1">
    <property type="nucleotide sequence ID" value="NZ_CP138335.1"/>
</dbReference>
<comment type="similarity">
    <text evidence="1">Belongs to the short-chain dehydrogenases/reductases (SDR) family.</text>
</comment>
<sequence length="266" mass="28596">MSVALVTGASRGIGLEISRFLAGRGWDLGLIATNRGRLEEVGEALRQQHGVRVCTYPANVSDWSQLQAATTDLTEQLGPVDLLVNNAGRVDAEVPLWEADPEEWVDVIEVNLVGPFYLERLLVPSMLKRGGGIVVNLVSGAGARDWGTFTAYTASKTALIRNVGDLHVAGYSAGLRAFGIAPGVVDTEMARSLQMHADRTEFTPVERTLALLGAILDRELDPWAGTYLRASDDTVESLRQFGPARAADPLARTLGIIPVGPDDPLR</sequence>
<dbReference type="PRINTS" id="PR00081">
    <property type="entry name" value="GDHRDH"/>
</dbReference>
<gene>
    <name evidence="3" type="ORF">SAC06_00220</name>
</gene>